<evidence type="ECO:0000313" key="5">
    <source>
        <dbReference type="EMBL" id="TQM63269.1"/>
    </source>
</evidence>
<dbReference type="Pfam" id="PF00491">
    <property type="entry name" value="Arginase"/>
    <property type="match status" value="1"/>
</dbReference>
<dbReference type="EMBL" id="VFPN01000002">
    <property type="protein sequence ID" value="TQM63269.1"/>
    <property type="molecule type" value="Genomic_DNA"/>
</dbReference>
<dbReference type="PANTHER" id="PTHR43782">
    <property type="entry name" value="ARGINASE"/>
    <property type="match status" value="1"/>
</dbReference>
<dbReference type="Gene3D" id="3.40.800.10">
    <property type="entry name" value="Ureohydrolase domain"/>
    <property type="match status" value="1"/>
</dbReference>
<dbReference type="GO" id="GO:0005829">
    <property type="term" value="C:cytosol"/>
    <property type="evidence" value="ECO:0007669"/>
    <property type="project" value="TreeGrafter"/>
</dbReference>
<sequence length="284" mass="29459">MTVDFLVFPQWQGSDSARAMRLVDGADLLAHDLPSSNTHRVEVRSGAGDNLGTSVRRLSSVLSNRDSALAVLHTLTQPTITVGGDCASDLAGVTHAVATHGADNLAVVWFDAHGDLNAADDSPSGAFSGMVLRTLLGEGESPYNAETPIDPARLILVGGRDYGDAELAVIERLGIRLVSSLEVDDGVTVAETVADAVRATGSSHAYLHIDLDVLDPAEFESVHVPVPFGLTVSQLTASIRAVRATAELAGAGICEFAPADVDAAGDDLTTVLRVIAALTSTPTD</sequence>
<dbReference type="Proteomes" id="UP000318331">
    <property type="component" value="Unassembled WGS sequence"/>
</dbReference>
<dbReference type="PANTHER" id="PTHR43782:SF3">
    <property type="entry name" value="ARGINASE"/>
    <property type="match status" value="1"/>
</dbReference>
<dbReference type="PRINTS" id="PR00116">
    <property type="entry name" value="ARGINASE"/>
</dbReference>
<evidence type="ECO:0000256" key="4">
    <source>
        <dbReference type="PROSITE-ProRule" id="PRU00742"/>
    </source>
</evidence>
<comment type="similarity">
    <text evidence="4">Belongs to the arginase family.</text>
</comment>
<proteinExistence type="inferred from homology"/>
<reference evidence="5 6" key="1">
    <citation type="submission" date="2019-06" db="EMBL/GenBank/DDBJ databases">
        <title>Sequencing the genomes of 1000 actinobacteria strains.</title>
        <authorList>
            <person name="Klenk H.-P."/>
        </authorList>
    </citation>
    <scope>NUCLEOTIDE SEQUENCE [LARGE SCALE GENOMIC DNA]</scope>
    <source>
        <strain evidence="5 6">DSM 18031</strain>
    </source>
</reference>
<gene>
    <name evidence="5" type="ORF">FB466_1526</name>
</gene>
<protein>
    <submittedName>
        <fullName evidence="5">Arginase</fullName>
    </submittedName>
</protein>
<dbReference type="SUPFAM" id="SSF52768">
    <property type="entry name" value="Arginase/deacetylase"/>
    <property type="match status" value="1"/>
</dbReference>
<dbReference type="AlphaFoldDB" id="A0A543HY91"/>
<dbReference type="PROSITE" id="PS51409">
    <property type="entry name" value="ARGINASE_2"/>
    <property type="match status" value="1"/>
</dbReference>
<dbReference type="GO" id="GO:0004053">
    <property type="term" value="F:arginase activity"/>
    <property type="evidence" value="ECO:0007669"/>
    <property type="project" value="TreeGrafter"/>
</dbReference>
<evidence type="ECO:0000256" key="2">
    <source>
        <dbReference type="ARBA" id="ARBA00022801"/>
    </source>
</evidence>
<organism evidence="5 6">
    <name type="scientific">Klugiella xanthotipulae</name>
    <dbReference type="NCBI Taxonomy" id="244735"/>
    <lineage>
        <taxon>Bacteria</taxon>
        <taxon>Bacillati</taxon>
        <taxon>Actinomycetota</taxon>
        <taxon>Actinomycetes</taxon>
        <taxon>Micrococcales</taxon>
        <taxon>Microbacteriaceae</taxon>
        <taxon>Klugiella</taxon>
    </lineage>
</organism>
<evidence type="ECO:0000313" key="6">
    <source>
        <dbReference type="Proteomes" id="UP000318331"/>
    </source>
</evidence>
<keyword evidence="1" id="KW-0479">Metal-binding</keyword>
<dbReference type="InterPro" id="IPR023696">
    <property type="entry name" value="Ureohydrolase_dom_sf"/>
</dbReference>
<keyword evidence="2" id="KW-0378">Hydrolase</keyword>
<dbReference type="InterPro" id="IPR006035">
    <property type="entry name" value="Ureohydrolase"/>
</dbReference>
<evidence type="ECO:0000256" key="1">
    <source>
        <dbReference type="ARBA" id="ARBA00022723"/>
    </source>
</evidence>
<keyword evidence="3" id="KW-0464">Manganese</keyword>
<keyword evidence="6" id="KW-1185">Reference proteome</keyword>
<dbReference type="OrthoDB" id="7331788at2"/>
<dbReference type="CDD" id="cd09999">
    <property type="entry name" value="Arginase-like_1"/>
    <property type="match status" value="1"/>
</dbReference>
<dbReference type="GO" id="GO:0030145">
    <property type="term" value="F:manganese ion binding"/>
    <property type="evidence" value="ECO:0007669"/>
    <property type="project" value="TreeGrafter"/>
</dbReference>
<evidence type="ECO:0000256" key="3">
    <source>
        <dbReference type="ARBA" id="ARBA00023211"/>
    </source>
</evidence>
<comment type="caution">
    <text evidence="5">The sequence shown here is derived from an EMBL/GenBank/DDBJ whole genome shotgun (WGS) entry which is preliminary data.</text>
</comment>
<accession>A0A543HY91</accession>
<dbReference type="RefSeq" id="WP_141917277.1">
    <property type="nucleotide sequence ID" value="NZ_BAAAYS010000021.1"/>
</dbReference>
<name>A0A543HY91_9MICO</name>